<comment type="caution">
    <text evidence="5">The sequence shown here is derived from an EMBL/GenBank/DDBJ whole genome shotgun (WGS) entry which is preliminary data.</text>
</comment>
<dbReference type="EMBL" id="RJSG01000002">
    <property type="protein sequence ID" value="RNL80217.1"/>
    <property type="molecule type" value="Genomic_DNA"/>
</dbReference>
<keyword evidence="2" id="KW-0238">DNA-binding</keyword>
<dbReference type="PROSITE" id="PS50995">
    <property type="entry name" value="HTH_MARR_2"/>
    <property type="match status" value="1"/>
</dbReference>
<dbReference type="Proteomes" id="UP000277094">
    <property type="component" value="Unassembled WGS sequence"/>
</dbReference>
<name>A0A3N0DXA2_9ACTN</name>
<accession>A0A3N0DXA2</accession>
<evidence type="ECO:0000256" key="1">
    <source>
        <dbReference type="ARBA" id="ARBA00023015"/>
    </source>
</evidence>
<keyword evidence="6" id="KW-1185">Reference proteome</keyword>
<evidence type="ECO:0000259" key="4">
    <source>
        <dbReference type="PROSITE" id="PS50995"/>
    </source>
</evidence>
<evidence type="ECO:0000256" key="2">
    <source>
        <dbReference type="ARBA" id="ARBA00023125"/>
    </source>
</evidence>
<keyword evidence="1" id="KW-0805">Transcription regulation</keyword>
<dbReference type="PROSITE" id="PS01117">
    <property type="entry name" value="HTH_MARR_1"/>
    <property type="match status" value="1"/>
</dbReference>
<dbReference type="InterPro" id="IPR036388">
    <property type="entry name" value="WH-like_DNA-bd_sf"/>
</dbReference>
<proteinExistence type="predicted"/>
<dbReference type="AlphaFoldDB" id="A0A3N0DXA2"/>
<dbReference type="GO" id="GO:0003677">
    <property type="term" value="F:DNA binding"/>
    <property type="evidence" value="ECO:0007669"/>
    <property type="project" value="UniProtKB-KW"/>
</dbReference>
<reference evidence="5 6" key="1">
    <citation type="submission" date="2018-11" db="EMBL/GenBank/DDBJ databases">
        <authorList>
            <person name="Li F."/>
        </authorList>
    </citation>
    <scope>NUCLEOTIDE SEQUENCE [LARGE SCALE GENOMIC DNA]</scope>
    <source>
        <strain evidence="5 6">KIS18-7</strain>
    </source>
</reference>
<evidence type="ECO:0000313" key="6">
    <source>
        <dbReference type="Proteomes" id="UP000277094"/>
    </source>
</evidence>
<feature type="domain" description="HTH marR-type" evidence="4">
    <location>
        <begin position="17"/>
        <end position="151"/>
    </location>
</feature>
<organism evidence="5 6">
    <name type="scientific">Nocardioides marmorisolisilvae</name>
    <dbReference type="NCBI Taxonomy" id="1542737"/>
    <lineage>
        <taxon>Bacteria</taxon>
        <taxon>Bacillati</taxon>
        <taxon>Actinomycetota</taxon>
        <taxon>Actinomycetes</taxon>
        <taxon>Propionibacteriales</taxon>
        <taxon>Nocardioidaceae</taxon>
        <taxon>Nocardioides</taxon>
    </lineage>
</organism>
<keyword evidence="3" id="KW-0804">Transcription</keyword>
<dbReference type="SUPFAM" id="SSF46785">
    <property type="entry name" value="Winged helix' DNA-binding domain"/>
    <property type="match status" value="1"/>
</dbReference>
<dbReference type="InterPro" id="IPR036390">
    <property type="entry name" value="WH_DNA-bd_sf"/>
</dbReference>
<evidence type="ECO:0000256" key="3">
    <source>
        <dbReference type="ARBA" id="ARBA00023163"/>
    </source>
</evidence>
<dbReference type="Pfam" id="PF01047">
    <property type="entry name" value="MarR"/>
    <property type="match status" value="1"/>
</dbReference>
<dbReference type="InterPro" id="IPR023187">
    <property type="entry name" value="Tscrpt_reg_MarR-type_CS"/>
</dbReference>
<dbReference type="OrthoDB" id="3573114at2"/>
<dbReference type="RefSeq" id="WP_123234718.1">
    <property type="nucleotide sequence ID" value="NZ_RJSG01000002.1"/>
</dbReference>
<gene>
    <name evidence="5" type="ORF">EFL95_15075</name>
</gene>
<dbReference type="Gene3D" id="1.10.10.10">
    <property type="entry name" value="Winged helix-like DNA-binding domain superfamily/Winged helix DNA-binding domain"/>
    <property type="match status" value="1"/>
</dbReference>
<dbReference type="InterPro" id="IPR000835">
    <property type="entry name" value="HTH_MarR-typ"/>
</dbReference>
<dbReference type="GO" id="GO:0006950">
    <property type="term" value="P:response to stress"/>
    <property type="evidence" value="ECO:0007669"/>
    <property type="project" value="TreeGrafter"/>
</dbReference>
<dbReference type="InterPro" id="IPR039422">
    <property type="entry name" value="MarR/SlyA-like"/>
</dbReference>
<dbReference type="SMART" id="SM00347">
    <property type="entry name" value="HTH_MARR"/>
    <property type="match status" value="1"/>
</dbReference>
<protein>
    <submittedName>
        <fullName evidence="5">MarR family transcriptional regulator</fullName>
    </submittedName>
</protein>
<dbReference type="PANTHER" id="PTHR33164:SF94">
    <property type="entry name" value="TRANSCRIPTIONAL REGULATORY PROTEIN-RELATED"/>
    <property type="match status" value="1"/>
</dbReference>
<dbReference type="GO" id="GO:0003700">
    <property type="term" value="F:DNA-binding transcription factor activity"/>
    <property type="evidence" value="ECO:0007669"/>
    <property type="project" value="InterPro"/>
</dbReference>
<dbReference type="PANTHER" id="PTHR33164">
    <property type="entry name" value="TRANSCRIPTIONAL REGULATOR, MARR FAMILY"/>
    <property type="match status" value="1"/>
</dbReference>
<sequence>MPDASQQPVPESGTDQVGDLVAALLTASRALVGISARSLAGIEETVTITQFRTLVVLASHGPSSLNRLAGRLGVNSSTAMRTVDRLVAADLVVRSTNETNRREVVLELSGRGQHLVDDVTSRRWESIERIVRAMPEARRSEMVNALVAFAQAADEPLVIDDAAALAW</sequence>
<evidence type="ECO:0000313" key="5">
    <source>
        <dbReference type="EMBL" id="RNL80217.1"/>
    </source>
</evidence>